<dbReference type="SUPFAM" id="SSF88659">
    <property type="entry name" value="Sigma3 and sigma4 domains of RNA polymerase sigma factors"/>
    <property type="match status" value="1"/>
</dbReference>
<dbReference type="Gene3D" id="1.10.1740.10">
    <property type="match status" value="1"/>
</dbReference>
<protein>
    <recommendedName>
        <fullName evidence="9">RNA polymerase subunit sigma-24</fullName>
    </recommendedName>
</protein>
<dbReference type="GO" id="GO:0016987">
    <property type="term" value="F:sigma factor activity"/>
    <property type="evidence" value="ECO:0007669"/>
    <property type="project" value="UniProtKB-KW"/>
</dbReference>
<dbReference type="PANTHER" id="PTHR43133:SF46">
    <property type="entry name" value="RNA POLYMERASE SIGMA-70 FACTOR ECF SUBFAMILY"/>
    <property type="match status" value="1"/>
</dbReference>
<keyword evidence="8" id="KW-1185">Reference proteome</keyword>
<reference evidence="7 8" key="1">
    <citation type="submission" date="2017-04" db="EMBL/GenBank/DDBJ databases">
        <title>A new member of the family Flavobacteriaceae isolated from ascidians.</title>
        <authorList>
            <person name="Chen L."/>
        </authorList>
    </citation>
    <scope>NUCLEOTIDE SEQUENCE [LARGE SCALE GENOMIC DNA]</scope>
    <source>
        <strain evidence="7 8">HQA918</strain>
    </source>
</reference>
<name>A0A2A4G7S7_9FLAO</name>
<dbReference type="RefSeq" id="WP_097442518.1">
    <property type="nucleotide sequence ID" value="NZ_NBWU01000004.1"/>
</dbReference>
<keyword evidence="3" id="KW-0731">Sigma factor</keyword>
<evidence type="ECO:0000313" key="7">
    <source>
        <dbReference type="EMBL" id="PCE63802.1"/>
    </source>
</evidence>
<keyword evidence="2" id="KW-0805">Transcription regulation</keyword>
<organism evidence="7 8">
    <name type="scientific">Sediminicola luteus</name>
    <dbReference type="NCBI Taxonomy" id="319238"/>
    <lineage>
        <taxon>Bacteria</taxon>
        <taxon>Pseudomonadati</taxon>
        <taxon>Bacteroidota</taxon>
        <taxon>Flavobacteriia</taxon>
        <taxon>Flavobacteriales</taxon>
        <taxon>Flavobacteriaceae</taxon>
        <taxon>Sediminicola</taxon>
    </lineage>
</organism>
<dbReference type="CDD" id="cd06171">
    <property type="entry name" value="Sigma70_r4"/>
    <property type="match status" value="1"/>
</dbReference>
<feature type="domain" description="RNA polymerase sigma-70 region 2" evidence="5">
    <location>
        <begin position="27"/>
        <end position="81"/>
    </location>
</feature>
<dbReference type="AlphaFoldDB" id="A0A2A4G7S7"/>
<dbReference type="GO" id="GO:0003677">
    <property type="term" value="F:DNA binding"/>
    <property type="evidence" value="ECO:0007669"/>
    <property type="project" value="InterPro"/>
</dbReference>
<dbReference type="InterPro" id="IPR013249">
    <property type="entry name" value="RNA_pol_sigma70_r4_t2"/>
</dbReference>
<dbReference type="InterPro" id="IPR039425">
    <property type="entry name" value="RNA_pol_sigma-70-like"/>
</dbReference>
<dbReference type="InterPro" id="IPR014284">
    <property type="entry name" value="RNA_pol_sigma-70_dom"/>
</dbReference>
<dbReference type="SUPFAM" id="SSF88946">
    <property type="entry name" value="Sigma2 domain of RNA polymerase sigma factors"/>
    <property type="match status" value="1"/>
</dbReference>
<accession>A0A2A4G7S7</accession>
<keyword evidence="4" id="KW-0804">Transcription</keyword>
<dbReference type="InterPro" id="IPR036388">
    <property type="entry name" value="WH-like_DNA-bd_sf"/>
</dbReference>
<evidence type="ECO:0000256" key="4">
    <source>
        <dbReference type="ARBA" id="ARBA00023163"/>
    </source>
</evidence>
<dbReference type="GO" id="GO:0006352">
    <property type="term" value="P:DNA-templated transcription initiation"/>
    <property type="evidence" value="ECO:0007669"/>
    <property type="project" value="InterPro"/>
</dbReference>
<sequence>METDNHKKLQAFFKQEYQILTQYVNGRIRANTQRDAEDIIQDVALKLFSGADRYAPIQNVAGFVYRSIKNKIVDVMRKNGRNPRMESIEEAQVPEFAQSLNFSNAGETDAQMEKKLVTAIHQLKPMYRDIILAIDFEGYSYREIAEETGIPEGTLMSQRHRAIAQLYKKMEIEILSK</sequence>
<dbReference type="PANTHER" id="PTHR43133">
    <property type="entry name" value="RNA POLYMERASE ECF-TYPE SIGMA FACTO"/>
    <property type="match status" value="1"/>
</dbReference>
<evidence type="ECO:0000313" key="8">
    <source>
        <dbReference type="Proteomes" id="UP000219559"/>
    </source>
</evidence>
<dbReference type="Pfam" id="PF08281">
    <property type="entry name" value="Sigma70_r4_2"/>
    <property type="match status" value="1"/>
</dbReference>
<evidence type="ECO:0000256" key="1">
    <source>
        <dbReference type="ARBA" id="ARBA00010641"/>
    </source>
</evidence>
<evidence type="ECO:0000256" key="2">
    <source>
        <dbReference type="ARBA" id="ARBA00023015"/>
    </source>
</evidence>
<gene>
    <name evidence="7" type="ORF">B7P33_11065</name>
</gene>
<evidence type="ECO:0000256" key="3">
    <source>
        <dbReference type="ARBA" id="ARBA00023082"/>
    </source>
</evidence>
<dbReference type="InterPro" id="IPR013325">
    <property type="entry name" value="RNA_pol_sigma_r2"/>
</dbReference>
<evidence type="ECO:0000259" key="6">
    <source>
        <dbReference type="Pfam" id="PF08281"/>
    </source>
</evidence>
<comment type="caution">
    <text evidence="7">The sequence shown here is derived from an EMBL/GenBank/DDBJ whole genome shotgun (WGS) entry which is preliminary data.</text>
</comment>
<feature type="domain" description="RNA polymerase sigma factor 70 region 4 type 2" evidence="6">
    <location>
        <begin position="115"/>
        <end position="166"/>
    </location>
</feature>
<evidence type="ECO:0000259" key="5">
    <source>
        <dbReference type="Pfam" id="PF04542"/>
    </source>
</evidence>
<dbReference type="Gene3D" id="1.10.10.10">
    <property type="entry name" value="Winged helix-like DNA-binding domain superfamily/Winged helix DNA-binding domain"/>
    <property type="match status" value="1"/>
</dbReference>
<dbReference type="Proteomes" id="UP000219559">
    <property type="component" value="Unassembled WGS sequence"/>
</dbReference>
<dbReference type="OrthoDB" id="9803470at2"/>
<dbReference type="NCBIfam" id="TIGR02937">
    <property type="entry name" value="sigma70-ECF"/>
    <property type="match status" value="1"/>
</dbReference>
<dbReference type="InterPro" id="IPR007627">
    <property type="entry name" value="RNA_pol_sigma70_r2"/>
</dbReference>
<proteinExistence type="inferred from homology"/>
<dbReference type="EMBL" id="NBWU01000004">
    <property type="protein sequence ID" value="PCE63802.1"/>
    <property type="molecule type" value="Genomic_DNA"/>
</dbReference>
<dbReference type="Pfam" id="PF04542">
    <property type="entry name" value="Sigma70_r2"/>
    <property type="match status" value="1"/>
</dbReference>
<evidence type="ECO:0008006" key="9">
    <source>
        <dbReference type="Google" id="ProtNLM"/>
    </source>
</evidence>
<comment type="similarity">
    <text evidence="1">Belongs to the sigma-70 factor family. ECF subfamily.</text>
</comment>
<dbReference type="InterPro" id="IPR013324">
    <property type="entry name" value="RNA_pol_sigma_r3/r4-like"/>
</dbReference>